<keyword evidence="2" id="KW-0472">Membrane</keyword>
<proteinExistence type="predicted"/>
<dbReference type="NCBIfam" id="TIGR03696">
    <property type="entry name" value="Rhs_assc_core"/>
    <property type="match status" value="1"/>
</dbReference>
<keyword evidence="4" id="KW-1185">Reference proteome</keyword>
<dbReference type="RefSeq" id="WP_166947183.1">
    <property type="nucleotide sequence ID" value="NZ_JAARLZ010000003.1"/>
</dbReference>
<dbReference type="Gene3D" id="2.180.10.10">
    <property type="entry name" value="RHS repeat-associated core"/>
    <property type="match status" value="1"/>
</dbReference>
<dbReference type="InterPro" id="IPR006530">
    <property type="entry name" value="YD"/>
</dbReference>
<feature type="region of interest" description="Disordered" evidence="1">
    <location>
        <begin position="734"/>
        <end position="753"/>
    </location>
</feature>
<comment type="caution">
    <text evidence="3">The sequence shown here is derived from an EMBL/GenBank/DDBJ whole genome shotgun (WGS) entry which is preliminary data.</text>
</comment>
<dbReference type="Proteomes" id="UP000490980">
    <property type="component" value="Unassembled WGS sequence"/>
</dbReference>
<gene>
    <name evidence="3" type="ORF">HBF25_06790</name>
</gene>
<organism evidence="3 4">
    <name type="scientific">Luteibacter anthropi</name>
    <dbReference type="NCBI Taxonomy" id="564369"/>
    <lineage>
        <taxon>Bacteria</taxon>
        <taxon>Pseudomonadati</taxon>
        <taxon>Pseudomonadota</taxon>
        <taxon>Gammaproteobacteria</taxon>
        <taxon>Lysobacterales</taxon>
        <taxon>Rhodanobacteraceae</taxon>
        <taxon>Luteibacter</taxon>
    </lineage>
</organism>
<dbReference type="InterPro" id="IPR022385">
    <property type="entry name" value="Rhs_assc_core"/>
</dbReference>
<evidence type="ECO:0000256" key="1">
    <source>
        <dbReference type="SAM" id="MobiDB-lite"/>
    </source>
</evidence>
<reference evidence="3 4" key="1">
    <citation type="submission" date="2020-03" db="EMBL/GenBank/DDBJ databases">
        <authorList>
            <person name="Lai Q."/>
        </authorList>
    </citation>
    <scope>NUCLEOTIDE SEQUENCE [LARGE SCALE GENOMIC DNA]</scope>
    <source>
        <strain evidence="3 4">CCUG 25036</strain>
    </source>
</reference>
<dbReference type="InterPro" id="IPR031325">
    <property type="entry name" value="RHS_repeat"/>
</dbReference>
<evidence type="ECO:0000313" key="4">
    <source>
        <dbReference type="Proteomes" id="UP000490980"/>
    </source>
</evidence>
<sequence length="1767" mass="193662">MKHNAMGTDPSDFRNAAIFNTTRQKCTHVDPRTGLFECFMPLPAITGNAGQGPVLDMSLYYSPAVNNIAALGDGWSFGSIATYFERNSTLTLHTGEVILVEKGKAFQNSAVKATWSDNDTTLTVERADGRVETFQKAGDSLLWTPVTITTDGYRYLHLTWATVEQSNDTESPSINIFSIVPTLQVIPVQLRHQVRLTAIDDDGATDASGTKASPRRLLTIEYRADGTSQPDDHVAAPTEIRLNFWPRTREAMTFVLNLNDQYALTSIVPPEYAIWKATQQKANATVNATDGPMARFAYQDHATCGWLLNEVRTFAGLTETVTYTDDGLTFAGNEKLSALPSVKTHIVKPRGNISETVATYDYQWVFGEGKNKLQGFDDVYRTTITQAGSIVTHFYSEDHSGTSEERKTNNAIVRVDCSTIIEKSGKTESYSTSRDVKYGDTKTLSIASQAFFSAIGGQPSLRFTEASHTAFAYDASHSGFCKSLPNAEISAASKIDPRDVKLPDTEEPVDPNATPMARSFVKDVDADGYLHAWKRKDITGLDMRKIVPAYELASSEYGNADAPHAASTYLSEHSEHESRLLYQKNFTYVDISGLNREKLNTLKQACGPTLSAKLIQIITYYDGDDFRKGLKKSITQGNDDGNGGVVTGTGTFLSFAYTLNADQTEITIAITESRADTSRTTGETLSTLSGRLVNQLDADGNRATYAYDSAGRLITHVLCAQSDEYRQTTTYAYPQPGRIETTGPNGQKHATEQDGRGNTILEQVWHTEKSTYVTGSSYWLPLKTTSFDDQGRESSITQYDHFLDKYRPVYPVTKESSPYDRASDIAETFTMAYDDWGNECSRTYSDGRVAFNQYDPITRVREEWVGAKDDKQRKRTTYKRNGSVAKVEQIDTHGEVKRTDTYTYRNNGWLLTLSRDTPHGMHTTTYSYDSIGRVTTETHNEDGSTYAYHYEYPIDWLVTEPIKRTVTWGAVTRTLGERTLDAWGRCTSLTRAGITETYTYSEAIPVPATRKQADGTTLAYTTIPELGHQVKTLTGGTRSQSFAYLHGNTRSSSAKESNTAVTDGEDDAEYASITYDHDPNERVIDQCPDGRLDWETMVKRRYTPAGRLLSDAWKLSDRTEYSYNKLGQRVTTNAPNGITDHAYDDRGRLAREGISDDVIVTYTYDSEGKEISRRFVKTGDGAFDYTLNHTYFGDGRIQCVEWMEGNTSKGKRTYTYTPAGCVKSCSYADEWQPRTPGGKAISQQEFTYDGLGNVTACMTAFEGGRCSSRYTYDDISGCRLTGVTHDHPDYPRATTPEFDRNGRIIKDITGKTYTYDWLGRMTRAGSRYYTYTPMNGLATTGKDDMTSTLVYDGAELRADCAPTGDGRWLNPGSTGCTVQAVVRSRVSRTLLELRDIDGTVLVTFDATAKTAKYHTYTAWGGHSSAETDSLLGFKGEYRDADNDHYPLGQGYRHYNPDSMQFGVPDDWSPFGNGGPQAYGCFDGDPANMSDPSGHMAVGAGAVNRGLRARWPDGAPGPLGMSNGGIISAVIWGAIGIMAAAFTGGASLLLTGALVGLAIVSAGLSIAAAALSDSDPKLAKIFGWAALGAGLVGGVASLGQKVVQFTLKLCRSGYQLGKTLLQKVAAAGSKLWDRGRDVISRWSGQSFRSPGTVLTPKPSYANQVLGNPLPAGKLPSVWGDLKDKVADLTFDSFHSTWGELAGAFDMGDLNTMVCAVSGGLSESGLLVGDEAIVAGHTASVTASGIIGSWHTNTLSHSFVARLRGLRFR</sequence>
<feature type="transmembrane region" description="Helical" evidence="2">
    <location>
        <begin position="1523"/>
        <end position="1541"/>
    </location>
</feature>
<name>A0A7X5U909_9GAMM</name>
<keyword evidence="2" id="KW-0812">Transmembrane</keyword>
<dbReference type="NCBIfam" id="TIGR01643">
    <property type="entry name" value="YD_repeat_2x"/>
    <property type="match status" value="1"/>
</dbReference>
<protein>
    <recommendedName>
        <fullName evidence="5">RHS repeat-associated core domain-containing protein</fullName>
    </recommendedName>
</protein>
<evidence type="ECO:0008006" key="5">
    <source>
        <dbReference type="Google" id="ProtNLM"/>
    </source>
</evidence>
<accession>A0A7X5U909</accession>
<feature type="transmembrane region" description="Helical" evidence="2">
    <location>
        <begin position="1580"/>
        <end position="1598"/>
    </location>
</feature>
<evidence type="ECO:0000313" key="3">
    <source>
        <dbReference type="EMBL" id="NII06091.1"/>
    </source>
</evidence>
<dbReference type="EMBL" id="JAARLZ010000003">
    <property type="protein sequence ID" value="NII06091.1"/>
    <property type="molecule type" value="Genomic_DNA"/>
</dbReference>
<dbReference type="Pfam" id="PF05593">
    <property type="entry name" value="RHS_repeat"/>
    <property type="match status" value="1"/>
</dbReference>
<keyword evidence="2" id="KW-1133">Transmembrane helix</keyword>
<evidence type="ECO:0000256" key="2">
    <source>
        <dbReference type="SAM" id="Phobius"/>
    </source>
</evidence>
<feature type="transmembrane region" description="Helical" evidence="2">
    <location>
        <begin position="1548"/>
        <end position="1568"/>
    </location>
</feature>